<keyword evidence="4" id="KW-1185">Reference proteome</keyword>
<name>A0A2J5HND8_9EURO</name>
<evidence type="ECO:0000256" key="1">
    <source>
        <dbReference type="SAM" id="MobiDB-lite"/>
    </source>
</evidence>
<feature type="compositionally biased region" description="Low complexity" evidence="1">
    <location>
        <begin position="1"/>
        <end position="13"/>
    </location>
</feature>
<dbReference type="AlphaFoldDB" id="A0A2J5HND8"/>
<organism evidence="3 4">
    <name type="scientific">Aspergillus taichungensis</name>
    <dbReference type="NCBI Taxonomy" id="482145"/>
    <lineage>
        <taxon>Eukaryota</taxon>
        <taxon>Fungi</taxon>
        <taxon>Dikarya</taxon>
        <taxon>Ascomycota</taxon>
        <taxon>Pezizomycotina</taxon>
        <taxon>Eurotiomycetes</taxon>
        <taxon>Eurotiomycetidae</taxon>
        <taxon>Eurotiales</taxon>
        <taxon>Aspergillaceae</taxon>
        <taxon>Aspergillus</taxon>
        <taxon>Aspergillus subgen. Circumdati</taxon>
    </lineage>
</organism>
<sequence length="104" mass="11424">MHNNTIHNNTIHNSTMHDSTMHDSTVHSPGTQALRHSEHVILPLLFFSSSLLFSLFFFSLLFSSPDRITGVTILDIPSGSLTGMPSFGHPRSMPPHSASADLLE</sequence>
<proteinExistence type="predicted"/>
<evidence type="ECO:0000313" key="4">
    <source>
        <dbReference type="Proteomes" id="UP000235023"/>
    </source>
</evidence>
<feature type="region of interest" description="Disordered" evidence="1">
    <location>
        <begin position="1"/>
        <end position="30"/>
    </location>
</feature>
<keyword evidence="2" id="KW-0472">Membrane</keyword>
<protein>
    <submittedName>
        <fullName evidence="3">Uncharacterized protein</fullName>
    </submittedName>
</protein>
<feature type="transmembrane region" description="Helical" evidence="2">
    <location>
        <begin position="40"/>
        <end position="62"/>
    </location>
</feature>
<feature type="region of interest" description="Disordered" evidence="1">
    <location>
        <begin position="84"/>
        <end position="104"/>
    </location>
</feature>
<accession>A0A2J5HND8</accession>
<dbReference type="Proteomes" id="UP000235023">
    <property type="component" value="Unassembled WGS sequence"/>
</dbReference>
<dbReference type="EMBL" id="KZ559572">
    <property type="protein sequence ID" value="PLN78695.1"/>
    <property type="molecule type" value="Genomic_DNA"/>
</dbReference>
<keyword evidence="2" id="KW-0812">Transmembrane</keyword>
<evidence type="ECO:0000313" key="3">
    <source>
        <dbReference type="EMBL" id="PLN78695.1"/>
    </source>
</evidence>
<reference evidence="4" key="1">
    <citation type="submission" date="2017-12" db="EMBL/GenBank/DDBJ databases">
        <authorList>
            <consortium name="DOE Joint Genome Institute"/>
            <person name="Mondo S.J."/>
            <person name="Kjaerbolling I."/>
            <person name="Vesth T.C."/>
            <person name="Frisvad J.C."/>
            <person name="Nybo J.L."/>
            <person name="Theobald S."/>
            <person name="Kuo A."/>
            <person name="Bowyer P."/>
            <person name="Matsuda Y."/>
            <person name="Lyhne E.K."/>
            <person name="Kogle M.E."/>
            <person name="Clum A."/>
            <person name="Lipzen A."/>
            <person name="Salamov A."/>
            <person name="Ngan C.Y."/>
            <person name="Daum C."/>
            <person name="Chiniquy J."/>
            <person name="Barry K."/>
            <person name="LaButti K."/>
            <person name="Haridas S."/>
            <person name="Simmons B.A."/>
            <person name="Magnuson J.K."/>
            <person name="Mortensen U.H."/>
            <person name="Larsen T.O."/>
            <person name="Grigoriev I.V."/>
            <person name="Baker S.E."/>
            <person name="Andersen M.R."/>
            <person name="Nordberg H.P."/>
            <person name="Cantor M.N."/>
            <person name="Hua S.X."/>
        </authorList>
    </citation>
    <scope>NUCLEOTIDE SEQUENCE [LARGE SCALE GENOMIC DNA]</scope>
    <source>
        <strain evidence="4">IBT 19404</strain>
    </source>
</reference>
<keyword evidence="2" id="KW-1133">Transmembrane helix</keyword>
<gene>
    <name evidence="3" type="ORF">BDW42DRAFT_139754</name>
</gene>
<evidence type="ECO:0000256" key="2">
    <source>
        <dbReference type="SAM" id="Phobius"/>
    </source>
</evidence>